<accession>A0AA48HWW7</accession>
<evidence type="ECO:0000256" key="2">
    <source>
        <dbReference type="ARBA" id="ARBA00023012"/>
    </source>
</evidence>
<dbReference type="PANTHER" id="PTHR44591:SF14">
    <property type="entry name" value="PROTEIN PILG"/>
    <property type="match status" value="1"/>
</dbReference>
<keyword evidence="2" id="KW-0902">Two-component regulatory system</keyword>
<evidence type="ECO:0000256" key="3">
    <source>
        <dbReference type="PROSITE-ProRule" id="PRU00169"/>
    </source>
</evidence>
<protein>
    <submittedName>
        <fullName evidence="5">Response regulator</fullName>
    </submittedName>
</protein>
<dbReference type="AlphaFoldDB" id="A0AA48HWW7"/>
<dbReference type="InterPro" id="IPR011006">
    <property type="entry name" value="CheY-like_superfamily"/>
</dbReference>
<proteinExistence type="predicted"/>
<name>A0AA48HWW7_9ALTE</name>
<dbReference type="InterPro" id="IPR001789">
    <property type="entry name" value="Sig_transdc_resp-reg_receiver"/>
</dbReference>
<dbReference type="PANTHER" id="PTHR44591">
    <property type="entry name" value="STRESS RESPONSE REGULATOR PROTEIN 1"/>
    <property type="match status" value="1"/>
</dbReference>
<dbReference type="EMBL" id="AP027272">
    <property type="protein sequence ID" value="BDX07363.1"/>
    <property type="molecule type" value="Genomic_DNA"/>
</dbReference>
<keyword evidence="6" id="KW-1185">Reference proteome</keyword>
<reference evidence="5" key="1">
    <citation type="submission" date="2023-01" db="EMBL/GenBank/DDBJ databases">
        <title>Complete genome sequence of Planctobacterium marinum strain Dej080120_11.</title>
        <authorList>
            <person name="Ueki S."/>
            <person name="Maruyama F."/>
        </authorList>
    </citation>
    <scope>NUCLEOTIDE SEQUENCE</scope>
    <source>
        <strain evidence="5">Dej080120_11</strain>
    </source>
</reference>
<dbReference type="SUPFAM" id="SSF52172">
    <property type="entry name" value="CheY-like"/>
    <property type="match status" value="1"/>
</dbReference>
<dbReference type="InterPro" id="IPR050595">
    <property type="entry name" value="Bact_response_regulator"/>
</dbReference>
<dbReference type="RefSeq" id="WP_338293352.1">
    <property type="nucleotide sequence ID" value="NZ_AP027272.1"/>
</dbReference>
<feature type="domain" description="Response regulatory" evidence="4">
    <location>
        <begin position="8"/>
        <end position="123"/>
    </location>
</feature>
<keyword evidence="1 3" id="KW-0597">Phosphoprotein</keyword>
<feature type="modified residue" description="4-aspartylphosphate" evidence="3">
    <location>
        <position position="58"/>
    </location>
</feature>
<dbReference type="Proteomes" id="UP001333710">
    <property type="component" value="Chromosome"/>
</dbReference>
<evidence type="ECO:0000256" key="1">
    <source>
        <dbReference type="ARBA" id="ARBA00022553"/>
    </source>
</evidence>
<gene>
    <name evidence="5" type="ORF">MACH26_28840</name>
</gene>
<dbReference type="Gene3D" id="3.40.50.2300">
    <property type="match status" value="1"/>
</dbReference>
<evidence type="ECO:0000259" key="4">
    <source>
        <dbReference type="PROSITE" id="PS50110"/>
    </source>
</evidence>
<dbReference type="PROSITE" id="PS50110">
    <property type="entry name" value="RESPONSE_REGULATORY"/>
    <property type="match status" value="1"/>
</dbReference>
<evidence type="ECO:0000313" key="5">
    <source>
        <dbReference type="EMBL" id="BDX07363.1"/>
    </source>
</evidence>
<dbReference type="Pfam" id="PF00072">
    <property type="entry name" value="Response_reg"/>
    <property type="match status" value="1"/>
</dbReference>
<evidence type="ECO:0000313" key="6">
    <source>
        <dbReference type="Proteomes" id="UP001333710"/>
    </source>
</evidence>
<sequence length="132" mass="14705">MDKYKSLSVLIVDDVANMRSFLTSSLRSIEVQNVRDASSAKAGMLMYEEKRPDILFLDLDMPGISGMTALRSLKQKDPSAFVVIVSGESQVDNVKEALKLGAKGFVVKPYSMQKIMAMLDKALDAKQKRMKR</sequence>
<dbReference type="KEGG" id="pmaw:MACH26_28840"/>
<dbReference type="GO" id="GO:0000160">
    <property type="term" value="P:phosphorelay signal transduction system"/>
    <property type="evidence" value="ECO:0007669"/>
    <property type="project" value="UniProtKB-KW"/>
</dbReference>
<organism evidence="5 6">
    <name type="scientific">Planctobacterium marinum</name>
    <dbReference type="NCBI Taxonomy" id="1631968"/>
    <lineage>
        <taxon>Bacteria</taxon>
        <taxon>Pseudomonadati</taxon>
        <taxon>Pseudomonadota</taxon>
        <taxon>Gammaproteobacteria</taxon>
        <taxon>Alteromonadales</taxon>
        <taxon>Alteromonadaceae</taxon>
        <taxon>Planctobacterium</taxon>
    </lineage>
</organism>
<dbReference type="SMART" id="SM00448">
    <property type="entry name" value="REC"/>
    <property type="match status" value="1"/>
</dbReference>